<evidence type="ECO:0000313" key="3">
    <source>
        <dbReference type="EMBL" id="TQE99489.1"/>
    </source>
</evidence>
<reference evidence="3 4" key="1">
    <citation type="submission" date="2019-06" db="EMBL/GenBank/DDBJ databases">
        <title>Metagenome assembled Genome of Spiribacter salinus SL48-SHIP from the microbial mat of Salt Lake 48 (Novosibirsk region, Russia).</title>
        <authorList>
            <person name="Shipova A."/>
            <person name="Rozanov A.S."/>
            <person name="Bryanskaya A.V."/>
            <person name="Peltek S.E."/>
        </authorList>
    </citation>
    <scope>NUCLEOTIDE SEQUENCE [LARGE SCALE GENOMIC DNA]</scope>
    <source>
        <strain evidence="3">SL48-SHIP-2</strain>
    </source>
</reference>
<feature type="domain" description="Phage head morphogenesis" evidence="2">
    <location>
        <begin position="173"/>
        <end position="275"/>
    </location>
</feature>
<dbReference type="NCBIfam" id="TIGR01641">
    <property type="entry name" value="phageSPP1_gp7"/>
    <property type="match status" value="1"/>
</dbReference>
<feature type="compositionally biased region" description="Basic and acidic residues" evidence="1">
    <location>
        <begin position="238"/>
        <end position="255"/>
    </location>
</feature>
<accession>A0A540VRT5</accession>
<sequence>MFRADDNDTAARRALLMQARERLRDKGRRGLKRVPPKPRRPEGIIRDYRAALRKLAAEIEASVKAEVYPALEGLLEEAGTRNDAWGDRLGDLFLATRSRVQRSVESVQVQMQSLADKVDEQATDQVKRQLRAVLGVAPNFFDQEKIGGLLNAWKEHNRAFITKFTNDQLAEAQDIVSRAVRSGRATKDIRKELLNKFKVSAHRAARIARTEVSQLSAQIARGRQKDLGIAQYTWRTSRDSRVREEHTERNGKKYSWDNPPDGGHPGEPINCRCEAQADTESLLKELEAA</sequence>
<dbReference type="Pfam" id="PF04233">
    <property type="entry name" value="Phage_Mu_F"/>
    <property type="match status" value="1"/>
</dbReference>
<feature type="region of interest" description="Disordered" evidence="1">
    <location>
        <begin position="238"/>
        <end position="271"/>
    </location>
</feature>
<organism evidence="3 4">
    <name type="scientific">Spiribacter salinus</name>
    <dbReference type="NCBI Taxonomy" id="1335746"/>
    <lineage>
        <taxon>Bacteria</taxon>
        <taxon>Pseudomonadati</taxon>
        <taxon>Pseudomonadota</taxon>
        <taxon>Gammaproteobacteria</taxon>
        <taxon>Chromatiales</taxon>
        <taxon>Ectothiorhodospiraceae</taxon>
        <taxon>Spiribacter</taxon>
    </lineage>
</organism>
<comment type="caution">
    <text evidence="3">The sequence shown here is derived from an EMBL/GenBank/DDBJ whole genome shotgun (WGS) entry which is preliminary data.</text>
</comment>
<evidence type="ECO:0000313" key="4">
    <source>
        <dbReference type="Proteomes" id="UP000315400"/>
    </source>
</evidence>
<dbReference type="AlphaFoldDB" id="A0A540VRT5"/>
<evidence type="ECO:0000259" key="2">
    <source>
        <dbReference type="Pfam" id="PF04233"/>
    </source>
</evidence>
<dbReference type="EMBL" id="VIFK01000057">
    <property type="protein sequence ID" value="TQE99489.1"/>
    <property type="molecule type" value="Genomic_DNA"/>
</dbReference>
<evidence type="ECO:0000256" key="1">
    <source>
        <dbReference type="SAM" id="MobiDB-lite"/>
    </source>
</evidence>
<protein>
    <recommendedName>
        <fullName evidence="2">Phage head morphogenesis domain-containing protein</fullName>
    </recommendedName>
</protein>
<dbReference type="InterPro" id="IPR006528">
    <property type="entry name" value="Phage_head_morphogenesis_dom"/>
</dbReference>
<proteinExistence type="predicted"/>
<dbReference type="SUPFAM" id="SSF58113">
    <property type="entry name" value="Apolipoprotein A-I"/>
    <property type="match status" value="1"/>
</dbReference>
<name>A0A540VRT5_9GAMM</name>
<gene>
    <name evidence="3" type="ORF">FKY71_08260</name>
</gene>
<dbReference type="Proteomes" id="UP000315400">
    <property type="component" value="Unassembled WGS sequence"/>
</dbReference>